<reference evidence="1 2" key="1">
    <citation type="submission" date="2015-10" db="EMBL/GenBank/DDBJ databases">
        <title>Genome analyses suggest a sexual origin of heterokaryosis in a supposedly ancient asexual fungus.</title>
        <authorList>
            <person name="Ropars J."/>
            <person name="Sedzielewska K."/>
            <person name="Noel J."/>
            <person name="Charron P."/>
            <person name="Farinelli L."/>
            <person name="Marton T."/>
            <person name="Kruger M."/>
            <person name="Pelin A."/>
            <person name="Brachmann A."/>
            <person name="Corradi N."/>
        </authorList>
    </citation>
    <scope>NUCLEOTIDE SEQUENCE [LARGE SCALE GENOMIC DNA]</scope>
    <source>
        <strain evidence="1 2">A4</strain>
    </source>
</reference>
<organism evidence="1 2">
    <name type="scientific">Rhizophagus irregularis</name>
    <dbReference type="NCBI Taxonomy" id="588596"/>
    <lineage>
        <taxon>Eukaryota</taxon>
        <taxon>Fungi</taxon>
        <taxon>Fungi incertae sedis</taxon>
        <taxon>Mucoromycota</taxon>
        <taxon>Glomeromycotina</taxon>
        <taxon>Glomeromycetes</taxon>
        <taxon>Glomerales</taxon>
        <taxon>Glomeraceae</taxon>
        <taxon>Rhizophagus</taxon>
    </lineage>
</organism>
<dbReference type="Proteomes" id="UP000234323">
    <property type="component" value="Unassembled WGS sequence"/>
</dbReference>
<keyword evidence="2" id="KW-1185">Reference proteome</keyword>
<sequence length="78" mass="9474">MLDIFFGILNELINYTSRICILIQKTFFFTGYLFFSVKMFCCFTVKKQKAIFFYTFSRPKLIYQVQYSIVTYTISYYN</sequence>
<name>A0A2I1GB50_9GLOM</name>
<proteinExistence type="predicted"/>
<evidence type="ECO:0000313" key="2">
    <source>
        <dbReference type="Proteomes" id="UP000234323"/>
    </source>
</evidence>
<gene>
    <name evidence="1" type="ORF">RhiirA4_129683</name>
</gene>
<dbReference type="EMBL" id="LLXI01000281">
    <property type="protein sequence ID" value="PKY43862.1"/>
    <property type="molecule type" value="Genomic_DNA"/>
</dbReference>
<dbReference type="AlphaFoldDB" id="A0A2I1GB50"/>
<accession>A0A2I1GB50</accession>
<evidence type="ECO:0000313" key="1">
    <source>
        <dbReference type="EMBL" id="PKY43862.1"/>
    </source>
</evidence>
<protein>
    <submittedName>
        <fullName evidence="1">Uncharacterized protein</fullName>
    </submittedName>
</protein>
<comment type="caution">
    <text evidence="1">The sequence shown here is derived from an EMBL/GenBank/DDBJ whole genome shotgun (WGS) entry which is preliminary data.</text>
</comment>